<evidence type="ECO:0000313" key="5">
    <source>
        <dbReference type="Proteomes" id="UP000824073"/>
    </source>
</evidence>
<dbReference type="PANTHER" id="PTHR43794">
    <property type="entry name" value="AMINOHYDROLASE SSNA-RELATED"/>
    <property type="match status" value="1"/>
</dbReference>
<evidence type="ECO:0000313" key="4">
    <source>
        <dbReference type="EMBL" id="HIU44440.1"/>
    </source>
</evidence>
<dbReference type="InterPro" id="IPR011059">
    <property type="entry name" value="Metal-dep_hydrolase_composite"/>
</dbReference>
<dbReference type="Gene3D" id="3.20.20.140">
    <property type="entry name" value="Metal-dependent hydrolases"/>
    <property type="match status" value="1"/>
</dbReference>
<dbReference type="Gene3D" id="2.30.40.10">
    <property type="entry name" value="Urease, subunit C, domain 1"/>
    <property type="match status" value="1"/>
</dbReference>
<feature type="domain" description="BsNagA composite" evidence="3">
    <location>
        <begin position="10"/>
        <end position="47"/>
    </location>
</feature>
<dbReference type="Proteomes" id="UP000824073">
    <property type="component" value="Unassembled WGS sequence"/>
</dbReference>
<feature type="domain" description="Amidohydrolase-related" evidence="2">
    <location>
        <begin position="58"/>
        <end position="408"/>
    </location>
</feature>
<protein>
    <submittedName>
        <fullName evidence="4">Amidohydrolase</fullName>
    </submittedName>
</protein>
<dbReference type="InterPro" id="IPR032466">
    <property type="entry name" value="Metal_Hydrolase"/>
</dbReference>
<dbReference type="EMBL" id="DVMR01000066">
    <property type="protein sequence ID" value="HIU44440.1"/>
    <property type="molecule type" value="Genomic_DNA"/>
</dbReference>
<dbReference type="InterPro" id="IPR059134">
    <property type="entry name" value="BsNagA_N"/>
</dbReference>
<name>A0A9D1LM80_9CLOT</name>
<dbReference type="SUPFAM" id="SSF51338">
    <property type="entry name" value="Composite domain of metallo-dependent hydrolases"/>
    <property type="match status" value="1"/>
</dbReference>
<dbReference type="GO" id="GO:0016810">
    <property type="term" value="F:hydrolase activity, acting on carbon-nitrogen (but not peptide) bonds"/>
    <property type="evidence" value="ECO:0007669"/>
    <property type="project" value="InterPro"/>
</dbReference>
<organism evidence="4 5">
    <name type="scientific">Candidatus Ventrousia excrementavium</name>
    <dbReference type="NCBI Taxonomy" id="2840961"/>
    <lineage>
        <taxon>Bacteria</taxon>
        <taxon>Bacillati</taxon>
        <taxon>Bacillota</taxon>
        <taxon>Clostridia</taxon>
        <taxon>Eubacteriales</taxon>
        <taxon>Clostridiaceae</taxon>
        <taxon>Clostridiaceae incertae sedis</taxon>
        <taxon>Candidatus Ventrousia</taxon>
    </lineage>
</organism>
<comment type="caution">
    <text evidence="4">The sequence shown here is derived from an EMBL/GenBank/DDBJ whole genome shotgun (WGS) entry which is preliminary data.</text>
</comment>
<dbReference type="InterPro" id="IPR050287">
    <property type="entry name" value="MTA/SAH_deaminase"/>
</dbReference>
<gene>
    <name evidence="4" type="ORF">IAB67_09110</name>
</gene>
<proteinExistence type="predicted"/>
<accession>A0A9D1LM80</accession>
<dbReference type="AlphaFoldDB" id="A0A9D1LM80"/>
<dbReference type="Pfam" id="PF22644">
    <property type="entry name" value="BsNagA_N"/>
    <property type="match status" value="1"/>
</dbReference>
<reference evidence="4" key="1">
    <citation type="submission" date="2020-10" db="EMBL/GenBank/DDBJ databases">
        <authorList>
            <person name="Gilroy R."/>
        </authorList>
    </citation>
    <scope>NUCLEOTIDE SEQUENCE</scope>
    <source>
        <strain evidence="4">CHK191-8634</strain>
    </source>
</reference>
<dbReference type="InterPro" id="IPR006680">
    <property type="entry name" value="Amidohydro-rel"/>
</dbReference>
<sequence length="442" mass="48742">MDRMDTLFSNILVVTMDDSQPVLKNAYVGVKAGKICYVSTQKPSEPADTVIDGQNRLLMPGLTNAHTHLAMTILRGYADDYTLQDWLFKKVFPVEANFTPRTAKAGALLACSEMLRMGVTSLTCMDPFVPAIAEACFEAGINANIGNGYLCMDRDQYCYETDGVTAQNAEMLERWHMADNGRIRLDASIHAEYTSFDRVWRDAARFAQEHGLNMHVHLSETEKEHRECLERYGKTPAAALDEQGVFGTRATVAHAVWVSDDDIELLAARGAVVAHNPASNLKLGSGVAPVAKMRGNGLRVALGTDSVCSNNNLDIFGEMRLSLLLQKGLTRNPACAPAIEAVRSATLDGAFAQGRESECGMVREGMWADLIMLQLNQPHLYPVHDPYSLLCYSADGRDVCLTMVRGKVLYRDGVCTTIDWERLRAELDEFVMPHVFGAYFGA</sequence>
<dbReference type="Pfam" id="PF01979">
    <property type="entry name" value="Amidohydro_1"/>
    <property type="match status" value="1"/>
</dbReference>
<dbReference type="SUPFAM" id="SSF51556">
    <property type="entry name" value="Metallo-dependent hydrolases"/>
    <property type="match status" value="1"/>
</dbReference>
<evidence type="ECO:0000256" key="1">
    <source>
        <dbReference type="ARBA" id="ARBA00022801"/>
    </source>
</evidence>
<evidence type="ECO:0000259" key="3">
    <source>
        <dbReference type="Pfam" id="PF22644"/>
    </source>
</evidence>
<dbReference type="CDD" id="cd01298">
    <property type="entry name" value="ATZ_TRZ_like"/>
    <property type="match status" value="1"/>
</dbReference>
<reference evidence="4" key="2">
    <citation type="journal article" date="2021" name="PeerJ">
        <title>Extensive microbial diversity within the chicken gut microbiome revealed by metagenomics and culture.</title>
        <authorList>
            <person name="Gilroy R."/>
            <person name="Ravi A."/>
            <person name="Getino M."/>
            <person name="Pursley I."/>
            <person name="Horton D.L."/>
            <person name="Alikhan N.F."/>
            <person name="Baker D."/>
            <person name="Gharbi K."/>
            <person name="Hall N."/>
            <person name="Watson M."/>
            <person name="Adriaenssens E.M."/>
            <person name="Foster-Nyarko E."/>
            <person name="Jarju S."/>
            <person name="Secka A."/>
            <person name="Antonio M."/>
            <person name="Oren A."/>
            <person name="Chaudhuri R.R."/>
            <person name="La Ragione R."/>
            <person name="Hildebrand F."/>
            <person name="Pallen M.J."/>
        </authorList>
    </citation>
    <scope>NUCLEOTIDE SEQUENCE</scope>
    <source>
        <strain evidence="4">CHK191-8634</strain>
    </source>
</reference>
<dbReference type="PANTHER" id="PTHR43794:SF11">
    <property type="entry name" value="AMIDOHYDROLASE-RELATED DOMAIN-CONTAINING PROTEIN"/>
    <property type="match status" value="1"/>
</dbReference>
<evidence type="ECO:0000259" key="2">
    <source>
        <dbReference type="Pfam" id="PF01979"/>
    </source>
</evidence>
<keyword evidence="1" id="KW-0378">Hydrolase</keyword>